<evidence type="ECO:0000256" key="3">
    <source>
        <dbReference type="ARBA" id="ARBA00023015"/>
    </source>
</evidence>
<dbReference type="InterPro" id="IPR001867">
    <property type="entry name" value="OmpR/PhoB-type_DNA-bd"/>
</dbReference>
<dbReference type="SMART" id="SM00448">
    <property type="entry name" value="REC"/>
    <property type="match status" value="1"/>
</dbReference>
<dbReference type="NCBIfam" id="TIGR01387">
    <property type="entry name" value="cztR_silR_copR"/>
    <property type="match status" value="1"/>
</dbReference>
<dbReference type="Pfam" id="PF00072">
    <property type="entry name" value="Response_reg"/>
    <property type="match status" value="1"/>
</dbReference>
<keyword evidence="4 7" id="KW-0238">DNA-binding</keyword>
<dbReference type="CDD" id="cd00383">
    <property type="entry name" value="trans_reg_C"/>
    <property type="match status" value="1"/>
</dbReference>
<dbReference type="InterPro" id="IPR006291">
    <property type="entry name" value="CusR-like"/>
</dbReference>
<keyword evidence="5" id="KW-0804">Transcription</keyword>
<dbReference type="STRING" id="396323.VH98_03350"/>
<proteinExistence type="predicted"/>
<dbReference type="PROSITE" id="PS50110">
    <property type="entry name" value="RESPONSE_REGULATORY"/>
    <property type="match status" value="1"/>
</dbReference>
<evidence type="ECO:0000259" key="9">
    <source>
        <dbReference type="PROSITE" id="PS51755"/>
    </source>
</evidence>
<name>V2UKI5_9GAMM</name>
<dbReference type="Gene3D" id="1.10.10.10">
    <property type="entry name" value="Winged helix-like DNA-binding domain superfamily/Winged helix DNA-binding domain"/>
    <property type="match status" value="1"/>
</dbReference>
<reference evidence="10 11" key="1">
    <citation type="submission" date="2013-10" db="EMBL/GenBank/DDBJ databases">
        <title>The Genome Sequence of Acinetobacter brisouii CIP 110357.</title>
        <authorList>
            <consortium name="The Broad Institute Genomics Platform"/>
            <consortium name="The Broad Institute Genome Sequencing Center for Infectious Disease"/>
            <person name="Cerqueira G."/>
            <person name="Feldgarden M."/>
            <person name="Courvalin P."/>
            <person name="Grillot-Courvalin C."/>
            <person name="Clermont D."/>
            <person name="Rocha E."/>
            <person name="Yoon E.-J."/>
            <person name="Nemec A."/>
            <person name="Young S.K."/>
            <person name="Zeng Q."/>
            <person name="Gargeya S."/>
            <person name="Fitzgerald M."/>
            <person name="Abouelleil A."/>
            <person name="Alvarado L."/>
            <person name="Berlin A.M."/>
            <person name="Chapman S.B."/>
            <person name="Gainer-Dewar J."/>
            <person name="Goldberg J."/>
            <person name="Gnerre S."/>
            <person name="Griggs A."/>
            <person name="Gujja S."/>
            <person name="Hansen M."/>
            <person name="Howarth C."/>
            <person name="Imamovic A."/>
            <person name="Ireland A."/>
            <person name="Larimer J."/>
            <person name="McCowan C."/>
            <person name="Murphy C."/>
            <person name="Pearson M."/>
            <person name="Poon T.W."/>
            <person name="Priest M."/>
            <person name="Roberts A."/>
            <person name="Saif S."/>
            <person name="Shea T."/>
            <person name="Sykes S."/>
            <person name="Wortman J."/>
            <person name="Nusbaum C."/>
            <person name="Birren B."/>
        </authorList>
    </citation>
    <scope>NUCLEOTIDE SEQUENCE [LARGE SCALE GENOMIC DNA]</scope>
    <source>
        <strain evidence="10 11">CIP 110357</strain>
    </source>
</reference>
<accession>V2UKI5</accession>
<dbReference type="FunFam" id="1.10.10.10:FF:000005">
    <property type="entry name" value="Two-component system response regulator"/>
    <property type="match status" value="1"/>
</dbReference>
<gene>
    <name evidence="10" type="ORF">P255_02725</name>
</gene>
<keyword evidence="3" id="KW-0805">Transcription regulation</keyword>
<sequence length="243" mass="28287">MTIRLRICNVATEKPIYYFQMHILIVEDETKIAQFLAKGLNESGYLSSIAYDGLTALSLLEEKNFDLVILDVMLPEIDGWQVLKTLRTFSKIPVLMLTAKDHVLDRVKGLELGADDYLIKPFSYIELLARVKSLLRRSVKTESEYYQVEDLILYRLERTVYRNQQKIDLSAKEFSLLHLLMQHQGELLTRSQIASEVWNINFDTDTNVVDVAIRRLRAKIDDHFQLKLIHTVRGMGYRLSIHK</sequence>
<dbReference type="AlphaFoldDB" id="V2UKI5"/>
<dbReference type="PANTHER" id="PTHR48111:SF41">
    <property type="entry name" value="TRANSCRIPTIONAL REGULATORY PROTEIN CUSR-RELATED"/>
    <property type="match status" value="1"/>
</dbReference>
<dbReference type="Gene3D" id="6.10.250.690">
    <property type="match status" value="1"/>
</dbReference>
<evidence type="ECO:0000256" key="6">
    <source>
        <dbReference type="PROSITE-ProRule" id="PRU00169"/>
    </source>
</evidence>
<dbReference type="Proteomes" id="UP000018418">
    <property type="component" value="Unassembled WGS sequence"/>
</dbReference>
<keyword evidence="11" id="KW-1185">Reference proteome</keyword>
<dbReference type="HOGENOM" id="CLU_000445_30_1_6"/>
<feature type="domain" description="OmpR/PhoB-type" evidence="9">
    <location>
        <begin position="143"/>
        <end position="241"/>
    </location>
</feature>
<dbReference type="SMART" id="SM00862">
    <property type="entry name" value="Trans_reg_C"/>
    <property type="match status" value="1"/>
</dbReference>
<dbReference type="SUPFAM" id="SSF52172">
    <property type="entry name" value="CheY-like"/>
    <property type="match status" value="1"/>
</dbReference>
<dbReference type="InterPro" id="IPR039420">
    <property type="entry name" value="WalR-like"/>
</dbReference>
<dbReference type="GO" id="GO:0000976">
    <property type="term" value="F:transcription cis-regulatory region binding"/>
    <property type="evidence" value="ECO:0007669"/>
    <property type="project" value="TreeGrafter"/>
</dbReference>
<evidence type="ECO:0000313" key="11">
    <source>
        <dbReference type="Proteomes" id="UP000018418"/>
    </source>
</evidence>
<evidence type="ECO:0000256" key="4">
    <source>
        <dbReference type="ARBA" id="ARBA00023125"/>
    </source>
</evidence>
<evidence type="ECO:0000256" key="1">
    <source>
        <dbReference type="ARBA" id="ARBA00022553"/>
    </source>
</evidence>
<evidence type="ECO:0008006" key="12">
    <source>
        <dbReference type="Google" id="ProtNLM"/>
    </source>
</evidence>
<dbReference type="InterPro" id="IPR011006">
    <property type="entry name" value="CheY-like_superfamily"/>
</dbReference>
<dbReference type="Pfam" id="PF00486">
    <property type="entry name" value="Trans_reg_C"/>
    <property type="match status" value="1"/>
</dbReference>
<feature type="modified residue" description="4-aspartylphosphate" evidence="6">
    <location>
        <position position="71"/>
    </location>
</feature>
<dbReference type="GO" id="GO:0006355">
    <property type="term" value="P:regulation of DNA-templated transcription"/>
    <property type="evidence" value="ECO:0007669"/>
    <property type="project" value="InterPro"/>
</dbReference>
<keyword evidence="2" id="KW-0902">Two-component regulatory system</keyword>
<dbReference type="InterPro" id="IPR001789">
    <property type="entry name" value="Sig_transdc_resp-reg_receiver"/>
</dbReference>
<dbReference type="FunFam" id="3.40.50.2300:FF:000001">
    <property type="entry name" value="DNA-binding response regulator PhoB"/>
    <property type="match status" value="1"/>
</dbReference>
<dbReference type="PATRIC" id="fig|1341683.3.peg.2691"/>
<dbReference type="GO" id="GO:0032993">
    <property type="term" value="C:protein-DNA complex"/>
    <property type="evidence" value="ECO:0007669"/>
    <property type="project" value="TreeGrafter"/>
</dbReference>
<dbReference type="EMBL" id="AYEU01000010">
    <property type="protein sequence ID" value="ESK49150.1"/>
    <property type="molecule type" value="Genomic_DNA"/>
</dbReference>
<dbReference type="GO" id="GO:0000156">
    <property type="term" value="F:phosphorelay response regulator activity"/>
    <property type="evidence" value="ECO:0007669"/>
    <property type="project" value="TreeGrafter"/>
</dbReference>
<organism evidence="10 11">
    <name type="scientific">Acinetobacter brisouii CIP 110357</name>
    <dbReference type="NCBI Taxonomy" id="1341683"/>
    <lineage>
        <taxon>Bacteria</taxon>
        <taxon>Pseudomonadati</taxon>
        <taxon>Pseudomonadota</taxon>
        <taxon>Gammaproteobacteria</taxon>
        <taxon>Moraxellales</taxon>
        <taxon>Moraxellaceae</taxon>
        <taxon>Acinetobacter</taxon>
    </lineage>
</organism>
<keyword evidence="1 6" id="KW-0597">Phosphoprotein</keyword>
<evidence type="ECO:0000256" key="7">
    <source>
        <dbReference type="PROSITE-ProRule" id="PRU01091"/>
    </source>
</evidence>
<evidence type="ECO:0000256" key="2">
    <source>
        <dbReference type="ARBA" id="ARBA00023012"/>
    </source>
</evidence>
<dbReference type="PANTHER" id="PTHR48111">
    <property type="entry name" value="REGULATOR OF RPOS"/>
    <property type="match status" value="1"/>
</dbReference>
<dbReference type="CDD" id="cd19935">
    <property type="entry name" value="REC_OmpR_CusR-like"/>
    <property type="match status" value="1"/>
</dbReference>
<dbReference type="Gene3D" id="3.40.50.2300">
    <property type="match status" value="1"/>
</dbReference>
<dbReference type="InterPro" id="IPR036388">
    <property type="entry name" value="WH-like_DNA-bd_sf"/>
</dbReference>
<feature type="DNA-binding region" description="OmpR/PhoB-type" evidence="7">
    <location>
        <begin position="143"/>
        <end position="241"/>
    </location>
</feature>
<evidence type="ECO:0000259" key="8">
    <source>
        <dbReference type="PROSITE" id="PS50110"/>
    </source>
</evidence>
<evidence type="ECO:0000313" key="10">
    <source>
        <dbReference type="EMBL" id="ESK49150.1"/>
    </source>
</evidence>
<feature type="domain" description="Response regulatory" evidence="8">
    <location>
        <begin position="22"/>
        <end position="135"/>
    </location>
</feature>
<dbReference type="PROSITE" id="PS51755">
    <property type="entry name" value="OMPR_PHOB"/>
    <property type="match status" value="1"/>
</dbReference>
<comment type="caution">
    <text evidence="10">The sequence shown here is derived from an EMBL/GenBank/DDBJ whole genome shotgun (WGS) entry which is preliminary data.</text>
</comment>
<dbReference type="GO" id="GO:0005829">
    <property type="term" value="C:cytosol"/>
    <property type="evidence" value="ECO:0007669"/>
    <property type="project" value="TreeGrafter"/>
</dbReference>
<evidence type="ECO:0000256" key="5">
    <source>
        <dbReference type="ARBA" id="ARBA00023163"/>
    </source>
</evidence>
<protein>
    <recommendedName>
        <fullName evidence="12">Heavy metal response regulator</fullName>
    </recommendedName>
</protein>